<dbReference type="EMBL" id="SGPL01000825">
    <property type="protein sequence ID" value="THH06933.1"/>
    <property type="molecule type" value="Genomic_DNA"/>
</dbReference>
<dbReference type="Proteomes" id="UP000310158">
    <property type="component" value="Unassembled WGS sequence"/>
</dbReference>
<evidence type="ECO:0000313" key="1">
    <source>
        <dbReference type="EMBL" id="THH06933.1"/>
    </source>
</evidence>
<proteinExistence type="predicted"/>
<name>A0A4V3XCR3_9AGAM</name>
<sequence>MQLWVQCDSMMRGTDQTMYTIYNGVELTTKAGFKKPTFSTFHRWTALGCKYAAVASGGSIYALVLVAGQEKRHAFGLIDGNTHWNLANILRSPKPDIPAGKVVIDSIIPAIATLRKLLPLTMAGIFSSSVLMEHGLQNDIPCANFDASDQFFSIMKFNNFSLFDRQKTIWASCYLEEIGWLMKFGQRERERAQNAVAVESLIDLKDKLQDHYKDGARCDAESYLRIPIFTFQDALRMDNDDGSLLAFICSAMPSAMCSSLKDNLLACFEPHASLMDTNSEDTSIPSTALHFSWYNRHCTQGTEAPTGVPPCMMQRSHASKMNYHQFIPYTSKEMQDHPVLYARVKELFAQVFEWIHDTLASCLPKEYEILRMEADVLPGNNRSAVYPFLGLVINLNVTTRAHRDAKDKDFCLVLPIGDTTHFNLHYKGRRASLVLQTDREMRHWREDRNGWMANQTLH</sequence>
<gene>
    <name evidence="1" type="ORF">EW146_g9465</name>
</gene>
<reference evidence="1 2" key="1">
    <citation type="submission" date="2019-02" db="EMBL/GenBank/DDBJ databases">
        <title>Genome sequencing of the rare red list fungi Bondarzewia mesenterica.</title>
        <authorList>
            <person name="Buettner E."/>
            <person name="Kellner H."/>
        </authorList>
    </citation>
    <scope>NUCLEOTIDE SEQUENCE [LARGE SCALE GENOMIC DNA]</scope>
    <source>
        <strain evidence="1 2">DSM 108281</strain>
    </source>
</reference>
<dbReference type="OrthoDB" id="2690740at2759"/>
<protein>
    <submittedName>
        <fullName evidence="1">Uncharacterized protein</fullName>
    </submittedName>
</protein>
<evidence type="ECO:0000313" key="2">
    <source>
        <dbReference type="Proteomes" id="UP000310158"/>
    </source>
</evidence>
<dbReference type="AlphaFoldDB" id="A0A4V3XCR3"/>
<comment type="caution">
    <text evidence="1">The sequence shown here is derived from an EMBL/GenBank/DDBJ whole genome shotgun (WGS) entry which is preliminary data.</text>
</comment>
<accession>A0A4V3XCR3</accession>
<keyword evidence="2" id="KW-1185">Reference proteome</keyword>
<organism evidence="1 2">
    <name type="scientific">Bondarzewia mesenterica</name>
    <dbReference type="NCBI Taxonomy" id="1095465"/>
    <lineage>
        <taxon>Eukaryota</taxon>
        <taxon>Fungi</taxon>
        <taxon>Dikarya</taxon>
        <taxon>Basidiomycota</taxon>
        <taxon>Agaricomycotina</taxon>
        <taxon>Agaricomycetes</taxon>
        <taxon>Russulales</taxon>
        <taxon>Bondarzewiaceae</taxon>
        <taxon>Bondarzewia</taxon>
    </lineage>
</organism>